<organism evidence="1 2">
    <name type="scientific">Microbacterium betulae</name>
    <dbReference type="NCBI Taxonomy" id="2981139"/>
    <lineage>
        <taxon>Bacteria</taxon>
        <taxon>Bacillati</taxon>
        <taxon>Actinomycetota</taxon>
        <taxon>Actinomycetes</taxon>
        <taxon>Micrococcales</taxon>
        <taxon>Microbacteriaceae</taxon>
        <taxon>Microbacterium</taxon>
    </lineage>
</organism>
<name>A0AA97I7U6_9MICO</name>
<dbReference type="EMBL" id="CP118157">
    <property type="protein sequence ID" value="WOF23835.1"/>
    <property type="molecule type" value="Genomic_DNA"/>
</dbReference>
<dbReference type="Pfam" id="PF25209">
    <property type="entry name" value="Phage_capsid_4"/>
    <property type="match status" value="1"/>
</dbReference>
<gene>
    <name evidence="1" type="ORF">N8K70_03905</name>
</gene>
<dbReference type="KEGG" id="mbet:N8K70_03905"/>
<evidence type="ECO:0000313" key="1">
    <source>
        <dbReference type="EMBL" id="WOF23835.1"/>
    </source>
</evidence>
<dbReference type="Proteomes" id="UP001305498">
    <property type="component" value="Chromosome"/>
</dbReference>
<accession>A0AA97I7U6</accession>
<keyword evidence="2" id="KW-1185">Reference proteome</keyword>
<proteinExistence type="predicted"/>
<reference evidence="1 2" key="1">
    <citation type="submission" date="2023-02" db="EMBL/GenBank/DDBJ databases">
        <title>Microbacterium betulae sp. nov., isolated from birch wood.</title>
        <authorList>
            <person name="Pasciak M."/>
            <person name="Pawlik K.J."/>
            <person name="Martynowski D."/>
            <person name="Laczmanski L."/>
            <person name="Ciekot J."/>
            <person name="Szponar B."/>
            <person name="Wojcik-Fatla A."/>
            <person name="Mackiewicz B."/>
            <person name="Farian E."/>
            <person name="Cholewa G."/>
            <person name="Cholewa A."/>
            <person name="Dutkiewicz J."/>
        </authorList>
    </citation>
    <scope>NUCLEOTIDE SEQUENCE [LARGE SCALE GENOMIC DNA]</scope>
    <source>
        <strain evidence="1 2">AB</strain>
    </source>
</reference>
<evidence type="ECO:0000313" key="2">
    <source>
        <dbReference type="Proteomes" id="UP001305498"/>
    </source>
</evidence>
<dbReference type="RefSeq" id="WP_317140306.1">
    <property type="nucleotide sequence ID" value="NZ_CP118157.1"/>
</dbReference>
<dbReference type="AlphaFoldDB" id="A0AA97I7U6"/>
<evidence type="ECO:0008006" key="3">
    <source>
        <dbReference type="Google" id="ProtNLM"/>
    </source>
</evidence>
<sequence length="305" mass="32609">MPTYAPPAPSLDGSKITVEYLLNQPTIVQRLVRDIAAQRLIGGHLLTGRIDMTGSGAAVYEVDNPIMVDEEPEVRDELAEYKLIDDSEAEPSIAQALSRGFASRISDQNISRNRLDVFGRKLRRMSNRAVFQFDSVIMSAIGSAVTQTQAAAGAWNTTGADQFLDLLLAGAVIDELNEGYEANTVVARPAKWARLVGSLAKTFAGAIGTPDIIANGNVLQVAGLTLLKSTHLPANTEVLVLDSTALGSIGFEAVGGGYLGDPSDPLGIETKQFRLEDRDGWQIQVRKNGVPIVQEPRAAVKVTGV</sequence>
<protein>
    <recommendedName>
        <fullName evidence="3">Major capsid protein</fullName>
    </recommendedName>
</protein>